<dbReference type="AlphaFoldDB" id="A0A8H7EWR1"/>
<gene>
    <name evidence="1" type="ORF">Agabi119p4_10581</name>
</gene>
<comment type="caution">
    <text evidence="1">The sequence shown here is derived from an EMBL/GenBank/DDBJ whole genome shotgun (WGS) entry which is preliminary data.</text>
</comment>
<dbReference type="Proteomes" id="UP000629468">
    <property type="component" value="Unassembled WGS sequence"/>
</dbReference>
<name>A0A8H7EWR1_AGABI</name>
<dbReference type="EMBL" id="JABXXO010000014">
    <property type="protein sequence ID" value="KAF7761172.1"/>
    <property type="molecule type" value="Genomic_DNA"/>
</dbReference>
<protein>
    <submittedName>
        <fullName evidence="1">Uncharacterized protein</fullName>
    </submittedName>
</protein>
<organism evidence="1 2">
    <name type="scientific">Agaricus bisporus var. burnettii</name>
    <dbReference type="NCBI Taxonomy" id="192524"/>
    <lineage>
        <taxon>Eukaryota</taxon>
        <taxon>Fungi</taxon>
        <taxon>Dikarya</taxon>
        <taxon>Basidiomycota</taxon>
        <taxon>Agaricomycotina</taxon>
        <taxon>Agaricomycetes</taxon>
        <taxon>Agaricomycetidae</taxon>
        <taxon>Agaricales</taxon>
        <taxon>Agaricineae</taxon>
        <taxon>Agaricaceae</taxon>
        <taxon>Agaricus</taxon>
    </lineage>
</organism>
<evidence type="ECO:0000313" key="1">
    <source>
        <dbReference type="EMBL" id="KAF7761172.1"/>
    </source>
</evidence>
<evidence type="ECO:0000313" key="2">
    <source>
        <dbReference type="Proteomes" id="UP000629468"/>
    </source>
</evidence>
<sequence>MMMQTANGGKEELEGCIEFLGITVEGVPTYAHAFVVKSAPYRLLLGRLWQSSVKLQKVEKSGGEVEVVVTDPRDAGRQVVVPTKERAEEKVRRGMMVLGREDLEEWGIKGKEDTLTEHILASSYAYNPLAHCLAYKSVTNKVRPVPGTMPDDCRIIRRFPENPLDSVPIILPYSPPFQPGKHLTEERVKDLGIFTNEFLLPEEQKLIVQVLLANEMGLHSLGRNRKGKVSLLRPKTFYARNEPRYGQTYSIDE</sequence>
<reference evidence="1 2" key="1">
    <citation type="journal article" name="Sci. Rep.">
        <title>Telomere-to-telomere assembled and centromere annotated genomes of the two main subspecies of the button mushroom Agaricus bisporus reveal especially polymorphic chromosome ends.</title>
        <authorList>
            <person name="Sonnenberg A.S.M."/>
            <person name="Sedaghat-Telgerd N."/>
            <person name="Lavrijssen B."/>
            <person name="Ohm R.A."/>
            <person name="Hendrickx P.M."/>
            <person name="Scholtmeijer K."/>
            <person name="Baars J.J.P."/>
            <person name="van Peer A."/>
        </authorList>
    </citation>
    <scope>NUCLEOTIDE SEQUENCE [LARGE SCALE GENOMIC DNA]</scope>
    <source>
        <strain evidence="1 2">H119_p4</strain>
    </source>
</reference>
<accession>A0A8H7EWR1</accession>
<proteinExistence type="predicted"/>